<evidence type="ECO:0000313" key="2">
    <source>
        <dbReference type="Proteomes" id="UP001204376"/>
    </source>
</evidence>
<keyword evidence="2" id="KW-1185">Reference proteome</keyword>
<organism evidence="1 2">
    <name type="scientific">Mucilaginibacter aquariorum</name>
    <dbReference type="NCBI Taxonomy" id="2967225"/>
    <lineage>
        <taxon>Bacteria</taxon>
        <taxon>Pseudomonadati</taxon>
        <taxon>Bacteroidota</taxon>
        <taxon>Sphingobacteriia</taxon>
        <taxon>Sphingobacteriales</taxon>
        <taxon>Sphingobacteriaceae</taxon>
        <taxon>Mucilaginibacter</taxon>
    </lineage>
</organism>
<gene>
    <name evidence="1" type="ORF">NPE20_10700</name>
</gene>
<protein>
    <submittedName>
        <fullName evidence="1">Uncharacterized protein</fullName>
    </submittedName>
</protein>
<reference evidence="1 2" key="1">
    <citation type="submission" date="2022-07" db="EMBL/GenBank/DDBJ databases">
        <title>Mucilaginibacter sp. JC4.</title>
        <authorList>
            <person name="Le V."/>
            <person name="Ko S.-R."/>
            <person name="Ahn C.-Y."/>
            <person name="Oh H.-M."/>
        </authorList>
    </citation>
    <scope>NUCLEOTIDE SEQUENCE [LARGE SCALE GENOMIC DNA]</scope>
    <source>
        <strain evidence="1 2">JC4</strain>
    </source>
</reference>
<comment type="caution">
    <text evidence="1">The sequence shown here is derived from an EMBL/GenBank/DDBJ whole genome shotgun (WGS) entry which is preliminary data.</text>
</comment>
<accession>A0ABT1T1M8</accession>
<dbReference type="Proteomes" id="UP001204376">
    <property type="component" value="Unassembled WGS sequence"/>
</dbReference>
<dbReference type="RefSeq" id="WP_256538606.1">
    <property type="nucleotide sequence ID" value="NZ_JANHOH010000001.1"/>
</dbReference>
<evidence type="ECO:0000313" key="1">
    <source>
        <dbReference type="EMBL" id="MCQ6958432.1"/>
    </source>
</evidence>
<dbReference type="EMBL" id="JANHOH010000001">
    <property type="protein sequence ID" value="MCQ6958432.1"/>
    <property type="molecule type" value="Genomic_DNA"/>
</dbReference>
<name>A0ABT1T1M8_9SPHI</name>
<proteinExistence type="predicted"/>
<sequence length="137" mass="15645">MEIDLTNSELFKSFAEFELEDLHIDLHNEFDCDAIDFSSSKKQLTLSFKPNKYCKSELKGVEVVFDGCTIERYCSKLDTTNTDSGTLDIMYRGKFEIGNGELGEISPAGLYYYYINFLPDADFELFARSVKAKVNLI</sequence>